<dbReference type="AlphaFoldDB" id="A0A7S4CLW2"/>
<keyword evidence="1" id="KW-0732">Signal</keyword>
<evidence type="ECO:0000313" key="2">
    <source>
        <dbReference type="EMBL" id="CAE0800805.1"/>
    </source>
</evidence>
<dbReference type="EMBL" id="HBJA01035366">
    <property type="protein sequence ID" value="CAE0800805.1"/>
    <property type="molecule type" value="Transcribed_RNA"/>
</dbReference>
<evidence type="ECO:0000256" key="1">
    <source>
        <dbReference type="SAM" id="SignalP"/>
    </source>
</evidence>
<proteinExistence type="predicted"/>
<name>A0A7S4CLW2_9EUGL</name>
<gene>
    <name evidence="2" type="ORF">EGYM00163_LOCUS11926</name>
</gene>
<feature type="signal peptide" evidence="1">
    <location>
        <begin position="1"/>
        <end position="43"/>
    </location>
</feature>
<protein>
    <recommendedName>
        <fullName evidence="3">Secreted protein</fullName>
    </recommendedName>
</protein>
<organism evidence="2">
    <name type="scientific">Eutreptiella gymnastica</name>
    <dbReference type="NCBI Taxonomy" id="73025"/>
    <lineage>
        <taxon>Eukaryota</taxon>
        <taxon>Discoba</taxon>
        <taxon>Euglenozoa</taxon>
        <taxon>Euglenida</taxon>
        <taxon>Spirocuta</taxon>
        <taxon>Euglenophyceae</taxon>
        <taxon>Eutreptiales</taxon>
        <taxon>Eutreptiaceae</taxon>
        <taxon>Eutreptiella</taxon>
    </lineage>
</organism>
<evidence type="ECO:0008006" key="3">
    <source>
        <dbReference type="Google" id="ProtNLM"/>
    </source>
</evidence>
<accession>A0A7S4CLW2</accession>
<feature type="chain" id="PRO_5031564750" description="Secreted protein" evidence="1">
    <location>
        <begin position="44"/>
        <end position="103"/>
    </location>
</feature>
<reference evidence="2" key="1">
    <citation type="submission" date="2021-01" db="EMBL/GenBank/DDBJ databases">
        <authorList>
            <person name="Corre E."/>
            <person name="Pelletier E."/>
            <person name="Niang G."/>
            <person name="Scheremetjew M."/>
            <person name="Finn R."/>
            <person name="Kale V."/>
            <person name="Holt S."/>
            <person name="Cochrane G."/>
            <person name="Meng A."/>
            <person name="Brown T."/>
            <person name="Cohen L."/>
        </authorList>
    </citation>
    <scope>NUCLEOTIDE SEQUENCE</scope>
    <source>
        <strain evidence="2">CCMP1594</strain>
    </source>
</reference>
<sequence length="103" mass="10750">MCFRLMGMCSCIGCSSWGGQLLPSSLLLLDMLVQGAALDPVHARCGNYSAATLGSHWFQGFRAGIGIDKPYHDCSFRGGAPFVCVVPVGGALSMHGKNAGVSQ</sequence>